<dbReference type="EMBL" id="AP022213">
    <property type="protein sequence ID" value="BBT18103.1"/>
    <property type="molecule type" value="Genomic_DNA"/>
</dbReference>
<dbReference type="GeneID" id="57399384"/>
<dbReference type="Proteomes" id="UP001273935">
    <property type="component" value="Unassembled WGS sequence"/>
</dbReference>
<evidence type="ECO:0000313" key="5">
    <source>
        <dbReference type="Proteomes" id="UP000515591"/>
    </source>
</evidence>
<accession>A0A679GSM4</accession>
<evidence type="ECO:0000313" key="6">
    <source>
        <dbReference type="Proteomes" id="UP001273935"/>
    </source>
</evidence>
<dbReference type="EMBL" id="AP022642">
    <property type="protein sequence ID" value="BCA30190.1"/>
    <property type="molecule type" value="Genomic_DNA"/>
</dbReference>
<dbReference type="InterPro" id="IPR021283">
    <property type="entry name" value="Phage_Wedge1"/>
</dbReference>
<evidence type="ECO:0000313" key="1">
    <source>
        <dbReference type="EMBL" id="BBT18103.1"/>
    </source>
</evidence>
<organism evidence="2 4">
    <name type="scientific">Metapseudomonas otitidis</name>
    <dbReference type="NCBI Taxonomy" id="319939"/>
    <lineage>
        <taxon>Bacteria</taxon>
        <taxon>Pseudomonadati</taxon>
        <taxon>Pseudomonadota</taxon>
        <taxon>Gammaproteobacteria</taxon>
        <taxon>Pseudomonadales</taxon>
        <taxon>Pseudomonadaceae</taxon>
        <taxon>Metapseudomonas</taxon>
    </lineage>
</organism>
<name>A0A679GSM4_9GAMM</name>
<protein>
    <submittedName>
        <fullName evidence="3">DUF2612 domain-containing protein</fullName>
    </submittedName>
</protein>
<reference evidence="3 6" key="3">
    <citation type="submission" date="2023-10" db="EMBL/GenBank/DDBJ databases">
        <title>Pseudomonas otitidis isolated from a paediatric patient with cystic fibrosis in Chile.</title>
        <authorList>
            <person name="Amsteins-Romero L."/>
            <person name="Opazo-Capurro A."/>
            <person name="Matus-Kohler M."/>
            <person name="Gonzalez-Rocha G."/>
        </authorList>
    </citation>
    <scope>NUCLEOTIDE SEQUENCE [LARGE SCALE GENOMIC DNA]</scope>
    <source>
        <strain evidence="3 6">P-714</strain>
    </source>
</reference>
<dbReference type="Pfam" id="PF11041">
    <property type="entry name" value="Phage_Wedge1"/>
    <property type="match status" value="1"/>
</dbReference>
<sequence length="212" mass="23723">MSYDRLLIWQYQGKPRAAATAELLSRQFGDTWQGLSSLPDALDIDRALGANLDLVGKHVGQSRVLNGLAPRSLFGFHEVPGARGFGTGKWYRMGDPLEESAVLDDDDYRFLIRCRIARNYQLGTVDDISAALRFIFDSESLVFDQYDMSLTVVIRSDQVSDFKRYALNTLDILPRPAGVRIQFYVAVPQRAFGFRGAAGALGFNQGKFARFL</sequence>
<dbReference type="Proteomes" id="UP000501237">
    <property type="component" value="Chromosome"/>
</dbReference>
<proteinExistence type="predicted"/>
<evidence type="ECO:0000313" key="3">
    <source>
        <dbReference type="EMBL" id="MDV3440451.1"/>
    </source>
</evidence>
<dbReference type="EMBL" id="JAWJUL010000046">
    <property type="protein sequence ID" value="MDV3440451.1"/>
    <property type="molecule type" value="Genomic_DNA"/>
</dbReference>
<reference evidence="2 4" key="2">
    <citation type="journal article" date="2020" name="Microbiol. Resour. Announc.">
        <title>Complete genome sequence of Pseudomonas otitidis strain MrB4, isolated from Lake Biwa in Japan.</title>
        <authorList>
            <person name="Miyazaki K."/>
            <person name="Hase E."/>
            <person name="Maruya T."/>
        </authorList>
    </citation>
    <scope>NUCLEOTIDE SEQUENCE [LARGE SCALE GENOMIC DNA]</scope>
    <source>
        <strain evidence="2 4">MrB4</strain>
    </source>
</reference>
<keyword evidence="6" id="KW-1185">Reference proteome</keyword>
<evidence type="ECO:0000313" key="4">
    <source>
        <dbReference type="Proteomes" id="UP000501237"/>
    </source>
</evidence>
<dbReference type="RefSeq" id="WP_069563013.1">
    <property type="nucleotide sequence ID" value="NZ_AP022213.1"/>
</dbReference>
<dbReference type="KEGG" id="poj:PtoMrB4_41670"/>
<gene>
    <name evidence="2" type="ORF">PtoMrB4_41670</name>
    <name evidence="3" type="ORF">R0G64_13525</name>
    <name evidence="1" type="ORF">WP8S17C03_41520</name>
</gene>
<evidence type="ECO:0000313" key="2">
    <source>
        <dbReference type="EMBL" id="BCA30190.1"/>
    </source>
</evidence>
<reference evidence="1 5" key="1">
    <citation type="submission" date="2019-12" db="EMBL/GenBank/DDBJ databases">
        <title>complete genome sequences of Pseudomonas otitidis str. WP8-S17-CRE-03 isolated from wastewater treatment plant effluent.</title>
        <authorList>
            <person name="Sekizuka T."/>
            <person name="Itokawa K."/>
            <person name="Yatsu K."/>
            <person name="Inamine Y."/>
            <person name="Kuroda M."/>
        </authorList>
    </citation>
    <scope>NUCLEOTIDE SEQUENCE [LARGE SCALE GENOMIC DNA]</scope>
    <source>
        <strain evidence="1 5">WP8-S17-CRE-03</strain>
    </source>
</reference>
<dbReference type="AlphaFoldDB" id="A0A679GSM4"/>
<dbReference type="Proteomes" id="UP000515591">
    <property type="component" value="Chromosome"/>
</dbReference>